<sequence length="354" mass="40925">MKNISFFINTLGAAGGTQRVLTTLANLLVEDYLVDILIINDSKPFFKLDSRVNLKLLRPSGNFKIMSILNLNKLIFRELKSSSCDYYISLDSNSILFQSLYLPKKTRLLIWEHFSLTKNSNKLLFRISRYYATKRAQAIVLLSNVEKKDWAERYNIPESKLKHIYNPITIEEVNNHDSDQLYRNKKVLAIGNNIHIKGFDYLIQAWSLLEKKGWTLEIIGLKEKEQEKLEKLMTSYSFKNKVIIKGRVSNIRQKYLDSSIYCLCSRNEATPLVLIESQYVGLPAVIFDNCPGALELLNDSGNVVAYNHVDLLSQAIVDLIDSKKSFKQISIKARQNADRFNRQTFKLKWKQILN</sequence>
<dbReference type="RefSeq" id="WP_112379156.1">
    <property type="nucleotide sequence ID" value="NZ_CP030104.1"/>
</dbReference>
<dbReference type="EC" id="2.4.1.52" evidence="5"/>
<protein>
    <submittedName>
        <fullName evidence="5">Poly(Glycerol-phosphate) alpha-glucosyltransferase</fullName>
        <ecNumber evidence="5">2.4.1.52</ecNumber>
    </submittedName>
</protein>
<dbReference type="Proteomes" id="UP000248536">
    <property type="component" value="Chromosome"/>
</dbReference>
<evidence type="ECO:0000259" key="3">
    <source>
        <dbReference type="Pfam" id="PF00534"/>
    </source>
</evidence>
<feature type="domain" description="Glycosyl transferase family 1" evidence="3">
    <location>
        <begin position="184"/>
        <end position="335"/>
    </location>
</feature>
<evidence type="ECO:0000313" key="5">
    <source>
        <dbReference type="EMBL" id="AWX45802.1"/>
    </source>
</evidence>
<dbReference type="Gene3D" id="3.40.50.2000">
    <property type="entry name" value="Glycogen Phosphorylase B"/>
    <property type="match status" value="2"/>
</dbReference>
<dbReference type="EMBL" id="CP030104">
    <property type="protein sequence ID" value="AWX45802.1"/>
    <property type="molecule type" value="Genomic_DNA"/>
</dbReference>
<keyword evidence="2 5" id="KW-0808">Transferase</keyword>
<evidence type="ECO:0000313" key="6">
    <source>
        <dbReference type="Proteomes" id="UP000248536"/>
    </source>
</evidence>
<dbReference type="PANTHER" id="PTHR12526:SF629">
    <property type="entry name" value="TEICHURONIC ACID BIOSYNTHESIS GLYCOSYLTRANSFERASE TUAH-RELATED"/>
    <property type="match status" value="1"/>
</dbReference>
<evidence type="ECO:0000256" key="1">
    <source>
        <dbReference type="ARBA" id="ARBA00022676"/>
    </source>
</evidence>
<dbReference type="OrthoDB" id="798298at2"/>
<keyword evidence="1 5" id="KW-0328">Glycosyltransferase</keyword>
<dbReference type="InterPro" id="IPR001296">
    <property type="entry name" value="Glyco_trans_1"/>
</dbReference>
<keyword evidence="6" id="KW-1185">Reference proteome</keyword>
<gene>
    <name evidence="5" type="primary">tagE</name>
    <name evidence="5" type="ORF">HME9304_02832</name>
</gene>
<dbReference type="GO" id="GO:0047265">
    <property type="term" value="F:poly(glycerol-phosphate) alpha-glucosyltransferase activity"/>
    <property type="evidence" value="ECO:0007669"/>
    <property type="project" value="UniProtKB-EC"/>
</dbReference>
<reference evidence="5 6" key="1">
    <citation type="submission" date="2018-06" db="EMBL/GenBank/DDBJ databases">
        <title>Spongiibacterium sp. HME9304 Genome sequencing and assembly.</title>
        <authorList>
            <person name="Kang H."/>
            <person name="Kim H."/>
            <person name="Joh K."/>
        </authorList>
    </citation>
    <scope>NUCLEOTIDE SEQUENCE [LARGE SCALE GENOMIC DNA]</scope>
    <source>
        <strain evidence="5 6">HME9304</strain>
    </source>
</reference>
<dbReference type="InterPro" id="IPR028098">
    <property type="entry name" value="Glyco_trans_4-like_N"/>
</dbReference>
<dbReference type="PANTHER" id="PTHR12526">
    <property type="entry name" value="GLYCOSYLTRANSFERASE"/>
    <property type="match status" value="1"/>
</dbReference>
<evidence type="ECO:0000256" key="2">
    <source>
        <dbReference type="ARBA" id="ARBA00022679"/>
    </source>
</evidence>
<dbReference type="Pfam" id="PF00534">
    <property type="entry name" value="Glycos_transf_1"/>
    <property type="match status" value="1"/>
</dbReference>
<feature type="domain" description="Glycosyltransferase subfamily 4-like N-terminal" evidence="4">
    <location>
        <begin position="15"/>
        <end position="171"/>
    </location>
</feature>
<accession>A0A2Z4LVL9</accession>
<dbReference type="KEGG" id="spon:HME9304_02832"/>
<dbReference type="AlphaFoldDB" id="A0A2Z4LVL9"/>
<name>A0A2Z4LVL9_9FLAO</name>
<dbReference type="SUPFAM" id="SSF53756">
    <property type="entry name" value="UDP-Glycosyltransferase/glycogen phosphorylase"/>
    <property type="match status" value="1"/>
</dbReference>
<organism evidence="5 6">
    <name type="scientific">Flagellimonas maritima</name>
    <dbReference type="NCBI Taxonomy" id="1383885"/>
    <lineage>
        <taxon>Bacteria</taxon>
        <taxon>Pseudomonadati</taxon>
        <taxon>Bacteroidota</taxon>
        <taxon>Flavobacteriia</taxon>
        <taxon>Flavobacteriales</taxon>
        <taxon>Flavobacteriaceae</taxon>
        <taxon>Flagellimonas</taxon>
    </lineage>
</organism>
<proteinExistence type="predicted"/>
<dbReference type="Pfam" id="PF13439">
    <property type="entry name" value="Glyco_transf_4"/>
    <property type="match status" value="1"/>
</dbReference>
<evidence type="ECO:0000259" key="4">
    <source>
        <dbReference type="Pfam" id="PF13439"/>
    </source>
</evidence>